<name>A0A8H4RAA8_9HELO</name>
<dbReference type="GO" id="GO:0016887">
    <property type="term" value="F:ATP hydrolysis activity"/>
    <property type="evidence" value="ECO:0007669"/>
    <property type="project" value="InterPro"/>
</dbReference>
<proteinExistence type="predicted"/>
<dbReference type="EMBL" id="JAAMPI010001466">
    <property type="protein sequence ID" value="KAF4625089.1"/>
    <property type="molecule type" value="Genomic_DNA"/>
</dbReference>
<feature type="transmembrane region" description="Helical" evidence="9">
    <location>
        <begin position="2039"/>
        <end position="2059"/>
    </location>
</feature>
<evidence type="ECO:0000256" key="9">
    <source>
        <dbReference type="SAM" id="Phobius"/>
    </source>
</evidence>
<sequence length="2263" mass="253474">MSFGFSVGDFLAVGQLTWTVYRASAPRTQQPPHNAPRTRRRSEISNSLLNRRGAARKPELDILLRNLEEVLWSIENIVQRYRSLGRDQKKTWDRVKFASEDLATLRQKLTFHTSAIQPFFSSLFAGSLARIEGILDDFVQDIKAGLKEPSVISTSEDDDDEVAWSEQERELIGDGITRQDVERHKDDIKEYLKKLVLENMMDIGTSSSDSLEGDAYEVQKVSTHHSNLASAVNSYRRLNSLTGAVETLQPSISNGNASNVSAVGGPSQQDKVVKSPQEDAENSGVRDHFVVWNVPWKALLKGEYRILTTSSKRISFIYDIVIGTLQHLNVSYTRVLGGFCCRSGSIDQPKIASNRILTFYITIIRLPLLGLHGVQFEEINYGLQSKFKDVVDQLRTSRFVDHTYSFFSSFPSKESVNYLNKPHAAASSHSRPPLLPPLPPPSSNKPTKRLSHFQGRLEDTDNYIKGSLPKEIVNNSLFFISEMLCWKAACAAKARSLTGLIRCIRGYTEIRRPHIIARGGSVTFTLRCPRHVYTLSPKTTLKMQPTQLKLCETCRSAASTSENLKILKTKGITICRGPRQSLSNSSCELRKAAWYYIDAYNSRRISEGAHGNDLLMGEDPVVYVRGYLGGDKRGKELYDIDELKLLYAIKKSGREAPLVYWDVWAEADNPAARCISTRPLESRVNDESAWQQISSWLDTCIKEHGKCPSPLKRPLPTRLLDVGAEDGSQDPRIHVSNGEWGQYAVLSYCWGGPQPLTLTLETFPDKVQGISMDSLPRSLQDAVSITRKLGLRYIWIDALCIIQDSPEDKVKELAEMDQIYQNGLLTICGASASNVNEGFLQSRKAPNLNFPPFTLPFLSDDPNYEAGNIILQEEKYYDPYSEPINQRGWTLQERLLSPRVLIYGSHQLMWQCQTSQLSHGGVGRKFYDSGSERLDVAFFSDPENTNSSKISPPSFMDLTYTWLDVVTDYSHRQLSFSNDKLNAIAGIASRFRDLKGENDMYLAGMWKSSLVMELLWMVDPSSKTLQRGRARPKEYRAPSWSWAAIDGPVAFGGSWADWPEKVPKFAKILRCETTLESNELPTGCVTDGLLEIKGQMKQAKCVAGSDNLFDICEKEEPLGKAYLDVDESVDMAVWCLRVQDSFGILLRDSGEADFQRVGYFEIREGKDWKTTTWSSEMLSEASFGPEAAGRFDFTLAFEDAILSILPSALFFILAPQRLFWLMKQPRKVAKSSRSILKLGLIGVYTVLQLAVLLYWTLGPEHILQLQTVAAVLVFVNGLLLLFMSHAEHTRSVRPSTLITVYLFLSLLFDCVIARTLWLLGGAGVIGRLFTSTIPIKFLVLAIEAWEKRSILLSQYQHLSPEVTSGILSRSVFWWLNPLLKTGFGRFLTDQDLYPIHDSMVATKLLPQAQKSWGSANQSKKNALAFSTLWATKYVFLSGVLPRLCLAAFKYTLPFLINTTTLFAEDLSQPDATGWGLTGAWLLSVYSPIDDHQISNGFYYQMTYRRGDAHVHRYGEYLSDAATLHELWASPIECGVAIYLLYRQLGMAALAPVIVVIVATTAIMRLAKYIGNAQKIWVRGIQTRVDVTASVLGSMKEVKMLGLLDIVTKMVQDLRVRELKLSKRYRRLFCLQLFIGSNIRTIAPLATFATFVITSQSTGQPLDTASAYTSLSLIYLLSDPLVIVIRTIPYVSAALACFGRIQNFLLSESCKDHRLPLNKSNPNEDAPPDRSPRLATNSTPVELRDLEREPILPPGAPLVVISDASFGWTRGEPSILSNITITIRKSYFTFIIGNVGSGKSTLMKAMLGEIQPFKGSIYVGIRNIAFVGQEPWIQNLTIRQNILGISSYDRDWYSKVVHACGLEQDISELPNSDVTRAGSAGVSLSGGQKQRLALARAVYSREKVVFLDDVFAGQDAATEEHIFQNLFAKRGLFREMGTTVVCITNTIHRLVNADYVIALDENGHILHQGSFKQLQSDTNYLQGLVVEQNGSVNAQDKAEPSINNHATAPQLRAPDREAESPSRVLGELATYRYYFGSVPLWYTLLFAALVILYAGGYKMTELLLSFWTGHANAGQTTNDFYLGLYGMLSGLAVLGITGAAYFFLITMVPLSSEVLHARLLQSVIDAPLAFFSRTDVGVTTNRFSQDMSVIDTELPFALADFAVNFAVLLMGTILMCVFSGYFAATVPPVIFFCWLLQKFYLKTSRQIRLLDLEAKSPLFTQFLDLLQGLPSVRAFAWEARFKEKYLELLDASQRPYYLLFCIQR</sequence>
<evidence type="ECO:0000256" key="4">
    <source>
        <dbReference type="ARBA" id="ARBA00022741"/>
    </source>
</evidence>
<feature type="transmembrane region" description="Helical" evidence="9">
    <location>
        <begin position="1263"/>
        <end position="1283"/>
    </location>
</feature>
<dbReference type="Proteomes" id="UP000566819">
    <property type="component" value="Unassembled WGS sequence"/>
</dbReference>
<dbReference type="Pfam" id="PF00005">
    <property type="entry name" value="ABC_tran"/>
    <property type="match status" value="1"/>
</dbReference>
<dbReference type="SUPFAM" id="SSF90123">
    <property type="entry name" value="ABC transporter transmembrane region"/>
    <property type="match status" value="2"/>
</dbReference>
<evidence type="ECO:0000256" key="1">
    <source>
        <dbReference type="ARBA" id="ARBA00004141"/>
    </source>
</evidence>
<dbReference type="PANTHER" id="PTHR24223:SF269">
    <property type="entry name" value="ABC MULTIDRUG TRANSPORTER (EUROFUNG)-RELATED"/>
    <property type="match status" value="1"/>
</dbReference>
<dbReference type="InterPro" id="IPR056227">
    <property type="entry name" value="TMD0_ABC"/>
</dbReference>
<dbReference type="Pfam" id="PF00664">
    <property type="entry name" value="ABC_membrane"/>
    <property type="match status" value="1"/>
</dbReference>
<dbReference type="PANTHER" id="PTHR24223">
    <property type="entry name" value="ATP-BINDING CASSETTE SUB-FAMILY C"/>
    <property type="match status" value="1"/>
</dbReference>
<dbReference type="Gene3D" id="1.20.1560.10">
    <property type="entry name" value="ABC transporter type 1, transmembrane domain"/>
    <property type="match status" value="2"/>
</dbReference>
<dbReference type="InterPro" id="IPR011527">
    <property type="entry name" value="ABC1_TM_dom"/>
</dbReference>
<keyword evidence="5" id="KW-0067">ATP-binding</keyword>
<reference evidence="12 13" key="1">
    <citation type="submission" date="2020-03" db="EMBL/GenBank/DDBJ databases">
        <title>Draft Genome Sequence of Cudoniella acicularis.</title>
        <authorList>
            <person name="Buettner E."/>
            <person name="Kellner H."/>
        </authorList>
    </citation>
    <scope>NUCLEOTIDE SEQUENCE [LARGE SCALE GENOMIC DNA]</scope>
    <source>
        <strain evidence="12 13">DSM 108380</strain>
    </source>
</reference>
<feature type="region of interest" description="Disordered" evidence="8">
    <location>
        <begin position="24"/>
        <end position="48"/>
    </location>
</feature>
<evidence type="ECO:0000256" key="3">
    <source>
        <dbReference type="ARBA" id="ARBA00022692"/>
    </source>
</evidence>
<dbReference type="SUPFAM" id="SSF52540">
    <property type="entry name" value="P-loop containing nucleoside triphosphate hydrolases"/>
    <property type="match status" value="1"/>
</dbReference>
<gene>
    <name evidence="12" type="ORF">G7Y89_g13080</name>
</gene>
<dbReference type="InterPro" id="IPR036640">
    <property type="entry name" value="ABC1_TM_sf"/>
</dbReference>
<dbReference type="GO" id="GO:0005524">
    <property type="term" value="F:ATP binding"/>
    <property type="evidence" value="ECO:0007669"/>
    <property type="project" value="UniProtKB-KW"/>
</dbReference>
<dbReference type="InterPro" id="IPR010730">
    <property type="entry name" value="HET"/>
</dbReference>
<dbReference type="InterPro" id="IPR003439">
    <property type="entry name" value="ABC_transporter-like_ATP-bd"/>
</dbReference>
<dbReference type="PROSITE" id="PS50929">
    <property type="entry name" value="ABC_TM1F"/>
    <property type="match status" value="2"/>
</dbReference>
<keyword evidence="7 9" id="KW-0472">Membrane</keyword>
<dbReference type="Gene3D" id="3.40.50.300">
    <property type="entry name" value="P-loop containing nucleotide triphosphate hydrolases"/>
    <property type="match status" value="1"/>
</dbReference>
<dbReference type="GO" id="GO:0140359">
    <property type="term" value="F:ABC-type transporter activity"/>
    <property type="evidence" value="ECO:0007669"/>
    <property type="project" value="InterPro"/>
</dbReference>
<feature type="transmembrane region" description="Helical" evidence="9">
    <location>
        <begin position="1235"/>
        <end position="1257"/>
    </location>
</feature>
<evidence type="ECO:0000256" key="6">
    <source>
        <dbReference type="ARBA" id="ARBA00022989"/>
    </source>
</evidence>
<dbReference type="InterPro" id="IPR027417">
    <property type="entry name" value="P-loop_NTPase"/>
</dbReference>
<feature type="region of interest" description="Disordered" evidence="8">
    <location>
        <begin position="1995"/>
        <end position="2017"/>
    </location>
</feature>
<dbReference type="PROSITE" id="PS50893">
    <property type="entry name" value="ABC_TRANSPORTER_2"/>
    <property type="match status" value="1"/>
</dbReference>
<feature type="transmembrane region" description="Helical" evidence="9">
    <location>
        <begin position="1627"/>
        <end position="1652"/>
    </location>
</feature>
<feature type="region of interest" description="Disordered" evidence="8">
    <location>
        <begin position="255"/>
        <end position="280"/>
    </location>
</feature>
<dbReference type="OrthoDB" id="6500128at2759"/>
<keyword evidence="4" id="KW-0547">Nucleotide-binding</keyword>
<dbReference type="InterPro" id="IPR050173">
    <property type="entry name" value="ABC_transporter_C-like"/>
</dbReference>
<dbReference type="InterPro" id="IPR028375">
    <property type="entry name" value="KA1/Ssp2_C"/>
</dbReference>
<evidence type="ECO:0000313" key="13">
    <source>
        <dbReference type="Proteomes" id="UP000566819"/>
    </source>
</evidence>
<dbReference type="InterPro" id="IPR003593">
    <property type="entry name" value="AAA+_ATPase"/>
</dbReference>
<evidence type="ECO:0000259" key="11">
    <source>
        <dbReference type="PROSITE" id="PS50929"/>
    </source>
</evidence>
<accession>A0A8H4RAA8</accession>
<evidence type="ECO:0000259" key="10">
    <source>
        <dbReference type="PROSITE" id="PS50893"/>
    </source>
</evidence>
<dbReference type="Pfam" id="PF06985">
    <property type="entry name" value="HET"/>
    <property type="match status" value="1"/>
</dbReference>
<feature type="domain" description="ABC transmembrane type-1" evidence="11">
    <location>
        <begin position="1523"/>
        <end position="1692"/>
    </location>
</feature>
<feature type="compositionally biased region" description="Pro residues" evidence="8">
    <location>
        <begin position="433"/>
        <end position="443"/>
    </location>
</feature>
<feature type="compositionally biased region" description="Polar residues" evidence="8">
    <location>
        <begin position="255"/>
        <end position="270"/>
    </location>
</feature>
<feature type="domain" description="ABC transporter" evidence="10">
    <location>
        <begin position="1758"/>
        <end position="1986"/>
    </location>
</feature>
<comment type="subcellular location">
    <subcellularLocation>
        <location evidence="1">Membrane</location>
        <topology evidence="1">Multi-pass membrane protein</topology>
    </subcellularLocation>
</comment>
<protein>
    <submittedName>
        <fullName evidence="12">Uncharacterized protein</fullName>
    </submittedName>
</protein>
<dbReference type="InterPro" id="IPR044726">
    <property type="entry name" value="ABCC_6TM_D2"/>
</dbReference>
<feature type="transmembrane region" description="Helical" evidence="9">
    <location>
        <begin position="2180"/>
        <end position="2200"/>
    </location>
</feature>
<evidence type="ECO:0000256" key="2">
    <source>
        <dbReference type="ARBA" id="ARBA00022448"/>
    </source>
</evidence>
<comment type="caution">
    <text evidence="12">The sequence shown here is derived from an EMBL/GenBank/DDBJ whole genome shotgun (WGS) entry which is preliminary data.</text>
</comment>
<organism evidence="12 13">
    <name type="scientific">Cudoniella acicularis</name>
    <dbReference type="NCBI Taxonomy" id="354080"/>
    <lineage>
        <taxon>Eukaryota</taxon>
        <taxon>Fungi</taxon>
        <taxon>Dikarya</taxon>
        <taxon>Ascomycota</taxon>
        <taxon>Pezizomycotina</taxon>
        <taxon>Leotiomycetes</taxon>
        <taxon>Helotiales</taxon>
        <taxon>Tricladiaceae</taxon>
        <taxon>Cudoniella</taxon>
    </lineage>
</organism>
<evidence type="ECO:0000256" key="5">
    <source>
        <dbReference type="ARBA" id="ARBA00022840"/>
    </source>
</evidence>
<feature type="transmembrane region" description="Helical" evidence="9">
    <location>
        <begin position="1295"/>
        <end position="1318"/>
    </location>
</feature>
<evidence type="ECO:0000256" key="7">
    <source>
        <dbReference type="ARBA" id="ARBA00023136"/>
    </source>
</evidence>
<dbReference type="InterPro" id="IPR017871">
    <property type="entry name" value="ABC_transporter-like_CS"/>
</dbReference>
<dbReference type="Gene3D" id="3.30.310.80">
    <property type="entry name" value="Kinase associated domain 1, KA1"/>
    <property type="match status" value="1"/>
</dbReference>
<evidence type="ECO:0000256" key="8">
    <source>
        <dbReference type="SAM" id="MobiDB-lite"/>
    </source>
</evidence>
<feature type="transmembrane region" description="Helical" evidence="9">
    <location>
        <begin position="1193"/>
        <end position="1214"/>
    </location>
</feature>
<dbReference type="SMART" id="SM00382">
    <property type="entry name" value="AAA"/>
    <property type="match status" value="1"/>
</dbReference>
<dbReference type="PROSITE" id="PS00211">
    <property type="entry name" value="ABC_TRANSPORTER_1"/>
    <property type="match status" value="1"/>
</dbReference>
<dbReference type="GO" id="GO:0016020">
    <property type="term" value="C:membrane"/>
    <property type="evidence" value="ECO:0007669"/>
    <property type="project" value="UniProtKB-SubCell"/>
</dbReference>
<keyword evidence="6 9" id="KW-1133">Transmembrane helix</keyword>
<feature type="region of interest" description="Disordered" evidence="8">
    <location>
        <begin position="1715"/>
        <end position="1738"/>
    </location>
</feature>
<feature type="transmembrane region" description="Helical" evidence="9">
    <location>
        <begin position="1544"/>
        <end position="1566"/>
    </location>
</feature>
<dbReference type="CDD" id="cd03250">
    <property type="entry name" value="ABCC_MRP_domain1"/>
    <property type="match status" value="1"/>
</dbReference>
<feature type="transmembrane region" description="Helical" evidence="9">
    <location>
        <begin position="2079"/>
        <end position="2103"/>
    </location>
</feature>
<keyword evidence="2" id="KW-0813">Transport</keyword>
<dbReference type="CDD" id="cd18580">
    <property type="entry name" value="ABC_6TM_ABCC_D2"/>
    <property type="match status" value="1"/>
</dbReference>
<keyword evidence="13" id="KW-1185">Reference proteome</keyword>
<feature type="domain" description="ABC transmembrane type-1" evidence="11">
    <location>
        <begin position="2061"/>
        <end position="2263"/>
    </location>
</feature>
<feature type="compositionally biased region" description="Low complexity" evidence="8">
    <location>
        <begin position="422"/>
        <end position="432"/>
    </location>
</feature>
<feature type="region of interest" description="Disordered" evidence="8">
    <location>
        <begin position="421"/>
        <end position="449"/>
    </location>
</feature>
<evidence type="ECO:0000313" key="12">
    <source>
        <dbReference type="EMBL" id="KAF4625089.1"/>
    </source>
</evidence>
<dbReference type="Pfam" id="PF24357">
    <property type="entry name" value="TMD0_ABC"/>
    <property type="match status" value="1"/>
</dbReference>
<keyword evidence="3 9" id="KW-0812">Transmembrane</keyword>
<dbReference type="FunFam" id="3.40.50.300:FF:001854">
    <property type="entry name" value="ABC multidrug transporter (Eurofung)"/>
    <property type="match status" value="1"/>
</dbReference>
<dbReference type="SUPFAM" id="SSF103243">
    <property type="entry name" value="KA1-like"/>
    <property type="match status" value="1"/>
</dbReference>